<name>A0A6A6GZ52_VIRVR</name>
<organism evidence="1 2">
    <name type="scientific">Viridothelium virens</name>
    <name type="common">Speckled blister lichen</name>
    <name type="synonym">Trypethelium virens</name>
    <dbReference type="NCBI Taxonomy" id="1048519"/>
    <lineage>
        <taxon>Eukaryota</taxon>
        <taxon>Fungi</taxon>
        <taxon>Dikarya</taxon>
        <taxon>Ascomycota</taxon>
        <taxon>Pezizomycotina</taxon>
        <taxon>Dothideomycetes</taxon>
        <taxon>Dothideomycetes incertae sedis</taxon>
        <taxon>Trypetheliales</taxon>
        <taxon>Trypetheliaceae</taxon>
        <taxon>Viridothelium</taxon>
    </lineage>
</organism>
<dbReference type="InterPro" id="IPR039327">
    <property type="entry name" value="CON7-like"/>
</dbReference>
<accession>A0A6A6GZ52</accession>
<dbReference type="EMBL" id="ML991831">
    <property type="protein sequence ID" value="KAF2231104.1"/>
    <property type="molecule type" value="Genomic_DNA"/>
</dbReference>
<dbReference type="GO" id="GO:0006355">
    <property type="term" value="P:regulation of DNA-templated transcription"/>
    <property type="evidence" value="ECO:0007669"/>
    <property type="project" value="InterPro"/>
</dbReference>
<evidence type="ECO:0000313" key="2">
    <source>
        <dbReference type="Proteomes" id="UP000800092"/>
    </source>
</evidence>
<dbReference type="PANTHER" id="PTHR36167:SF3">
    <property type="entry name" value="C2H2 FINGER DOMAIN TRANSCRIPTION FACTOR (EUROFUNG)-RELATED"/>
    <property type="match status" value="1"/>
</dbReference>
<dbReference type="OrthoDB" id="5431013at2759"/>
<proteinExistence type="predicted"/>
<sequence>MAAGLGEASAIFAVADAGLKFSTTLLEYIREAKGAPAQINRIANVIETTSEQLKQVGQLIDNNVRRKVLSDSGVSSAQRCSDECNQILKTLRMTLCKNGWQQNFGDANADIDISLWSAMQWPFIKPKLEAPRAELDRIKLDLTFILTLASVLQA</sequence>
<evidence type="ECO:0008006" key="3">
    <source>
        <dbReference type="Google" id="ProtNLM"/>
    </source>
</evidence>
<evidence type="ECO:0000313" key="1">
    <source>
        <dbReference type="EMBL" id="KAF2231104.1"/>
    </source>
</evidence>
<keyword evidence="2" id="KW-1185">Reference proteome</keyword>
<dbReference type="AlphaFoldDB" id="A0A6A6GZ52"/>
<reference evidence="1" key="1">
    <citation type="journal article" date="2020" name="Stud. Mycol.">
        <title>101 Dothideomycetes genomes: a test case for predicting lifestyles and emergence of pathogens.</title>
        <authorList>
            <person name="Haridas S."/>
            <person name="Albert R."/>
            <person name="Binder M."/>
            <person name="Bloem J."/>
            <person name="Labutti K."/>
            <person name="Salamov A."/>
            <person name="Andreopoulos B."/>
            <person name="Baker S."/>
            <person name="Barry K."/>
            <person name="Bills G."/>
            <person name="Bluhm B."/>
            <person name="Cannon C."/>
            <person name="Castanera R."/>
            <person name="Culley D."/>
            <person name="Daum C."/>
            <person name="Ezra D."/>
            <person name="Gonzalez J."/>
            <person name="Henrissat B."/>
            <person name="Kuo A."/>
            <person name="Liang C."/>
            <person name="Lipzen A."/>
            <person name="Lutzoni F."/>
            <person name="Magnuson J."/>
            <person name="Mondo S."/>
            <person name="Nolan M."/>
            <person name="Ohm R."/>
            <person name="Pangilinan J."/>
            <person name="Park H.-J."/>
            <person name="Ramirez L."/>
            <person name="Alfaro M."/>
            <person name="Sun H."/>
            <person name="Tritt A."/>
            <person name="Yoshinaga Y."/>
            <person name="Zwiers L.-H."/>
            <person name="Turgeon B."/>
            <person name="Goodwin S."/>
            <person name="Spatafora J."/>
            <person name="Crous P."/>
            <person name="Grigoriev I."/>
        </authorList>
    </citation>
    <scope>NUCLEOTIDE SEQUENCE</scope>
    <source>
        <strain evidence="1">Tuck. ex Michener</strain>
    </source>
</reference>
<protein>
    <recommendedName>
        <fullName evidence="3">Fungal N-terminal domain-containing protein</fullName>
    </recommendedName>
</protein>
<gene>
    <name evidence="1" type="ORF">EV356DRAFT_312280</name>
</gene>
<dbReference type="Proteomes" id="UP000800092">
    <property type="component" value="Unassembled WGS sequence"/>
</dbReference>
<dbReference type="PANTHER" id="PTHR36167">
    <property type="entry name" value="C2H2 FINGER DOMAIN TRANSCRIPTION FACTOR (EUROFUNG)-RELATED"/>
    <property type="match status" value="1"/>
</dbReference>